<proteinExistence type="inferred from homology"/>
<dbReference type="GO" id="GO:0004197">
    <property type="term" value="F:cysteine-type endopeptidase activity"/>
    <property type="evidence" value="ECO:0007669"/>
    <property type="project" value="InterPro"/>
</dbReference>
<dbReference type="Gene3D" id="3.40.50.1460">
    <property type="match status" value="2"/>
</dbReference>
<keyword evidence="3" id="KW-0378">Hydrolase</keyword>
<dbReference type="InterPro" id="IPR052039">
    <property type="entry name" value="Caspase-related_regulators"/>
</dbReference>
<dbReference type="InterPro" id="IPR015917">
    <property type="entry name" value="Pept_C14A"/>
</dbReference>
<dbReference type="SMART" id="SM00115">
    <property type="entry name" value="CASc"/>
    <property type="match status" value="1"/>
</dbReference>
<dbReference type="Proteomes" id="UP000683360">
    <property type="component" value="Unassembled WGS sequence"/>
</dbReference>
<comment type="caution">
    <text evidence="3">The sequence shown here is derived from an EMBL/GenBank/DDBJ whole genome shotgun (WGS) entry which is preliminary data.</text>
</comment>
<feature type="domain" description="Caspase family p10" evidence="2">
    <location>
        <begin position="154"/>
        <end position="242"/>
    </location>
</feature>
<dbReference type="Pfam" id="PF00656">
    <property type="entry name" value="Peptidase_C14"/>
    <property type="match status" value="1"/>
</dbReference>
<dbReference type="InterPro" id="IPR011600">
    <property type="entry name" value="Pept_C14_caspase"/>
</dbReference>
<keyword evidence="4" id="KW-1185">Reference proteome</keyword>
<dbReference type="PANTHER" id="PTHR22576:SF41">
    <property type="entry name" value="CASPASE 14, APOPTOSIS-RELATED CYSTEINE PEPTIDASE"/>
    <property type="match status" value="1"/>
</dbReference>
<organism evidence="3 4">
    <name type="scientific">Mytilus edulis</name>
    <name type="common">Blue mussel</name>
    <dbReference type="NCBI Taxonomy" id="6550"/>
    <lineage>
        <taxon>Eukaryota</taxon>
        <taxon>Metazoa</taxon>
        <taxon>Spiralia</taxon>
        <taxon>Lophotrochozoa</taxon>
        <taxon>Mollusca</taxon>
        <taxon>Bivalvia</taxon>
        <taxon>Autobranchia</taxon>
        <taxon>Pteriomorphia</taxon>
        <taxon>Mytilida</taxon>
        <taxon>Mytiloidea</taxon>
        <taxon>Mytilidae</taxon>
        <taxon>Mytilinae</taxon>
        <taxon>Mytilus</taxon>
    </lineage>
</organism>
<evidence type="ECO:0000313" key="3">
    <source>
        <dbReference type="EMBL" id="CAG2191597.1"/>
    </source>
</evidence>
<reference evidence="3" key="1">
    <citation type="submission" date="2021-03" db="EMBL/GenBank/DDBJ databases">
        <authorList>
            <person name="Bekaert M."/>
        </authorList>
    </citation>
    <scope>NUCLEOTIDE SEQUENCE</scope>
</reference>
<dbReference type="AlphaFoldDB" id="A0A8S3Q899"/>
<dbReference type="InterPro" id="IPR002138">
    <property type="entry name" value="Pept_C14_p10"/>
</dbReference>
<dbReference type="PANTHER" id="PTHR22576">
    <property type="entry name" value="MUCOSA ASSOCIATED LYMPHOID TISSUE LYMPHOMA TRANSLOCATION PROTEIN 1/PARACASPASE"/>
    <property type="match status" value="1"/>
</dbReference>
<dbReference type="SUPFAM" id="SSF52129">
    <property type="entry name" value="Caspase-like"/>
    <property type="match status" value="1"/>
</dbReference>
<evidence type="ECO:0000313" key="4">
    <source>
        <dbReference type="Proteomes" id="UP000683360"/>
    </source>
</evidence>
<dbReference type="InterPro" id="IPR029030">
    <property type="entry name" value="Caspase-like_dom_sf"/>
</dbReference>
<accession>A0A8S3Q899</accession>
<dbReference type="GO" id="GO:0006508">
    <property type="term" value="P:proteolysis"/>
    <property type="evidence" value="ECO:0007669"/>
    <property type="project" value="InterPro"/>
</dbReference>
<evidence type="ECO:0000256" key="1">
    <source>
        <dbReference type="ARBA" id="ARBA00010134"/>
    </source>
</evidence>
<dbReference type="EC" id="3.4.22.56" evidence="3"/>
<sequence length="242" mass="28530">MPREDGKRMAEMFSMEIVWRIAVWIGDVCLHAIDGYSRSRKFMKKAGQTGLAVIVNYSHKRHASEADVERLKTFFVKIVKYHVEIVEDKAKSTLMQTFESIRKNEMTSKAADKYHCFVLVMMCHGKPKFFIFQACRHQPGTRTDESDNLESQNLKEELHQDADLLVSYATTPGYKAYRELYTTEEGSWFIREMINVFKERYEETDVINIMMEVRRKVEKCRTSNGEFQMTQDLLTLRKKFFL</sequence>
<dbReference type="PROSITE" id="PS50207">
    <property type="entry name" value="CASPASE_P10"/>
    <property type="match status" value="1"/>
</dbReference>
<protein>
    <submittedName>
        <fullName evidence="3">CASP3</fullName>
        <ecNumber evidence="3">3.4.22.56</ecNumber>
    </submittedName>
</protein>
<name>A0A8S3Q899_MYTED</name>
<dbReference type="EMBL" id="CAJPWZ010000368">
    <property type="protein sequence ID" value="CAG2191597.1"/>
    <property type="molecule type" value="Genomic_DNA"/>
</dbReference>
<comment type="similarity">
    <text evidence="1">Belongs to the peptidase C14A family.</text>
</comment>
<dbReference type="OrthoDB" id="6114029at2759"/>
<evidence type="ECO:0000259" key="2">
    <source>
        <dbReference type="PROSITE" id="PS50207"/>
    </source>
</evidence>
<gene>
    <name evidence="3" type="ORF">MEDL_6849</name>
</gene>